<dbReference type="GO" id="GO:0140359">
    <property type="term" value="F:ABC-type transporter activity"/>
    <property type="evidence" value="ECO:0007669"/>
    <property type="project" value="InterPro"/>
</dbReference>
<feature type="domain" description="ABC transmembrane type-1" evidence="7">
    <location>
        <begin position="1"/>
        <end position="113"/>
    </location>
</feature>
<keyword evidence="2" id="KW-0812">Transmembrane</keyword>
<reference evidence="9" key="1">
    <citation type="submission" date="2022-11" db="UniProtKB">
        <authorList>
            <consortium name="WormBaseParasite"/>
        </authorList>
    </citation>
    <scope>IDENTIFICATION</scope>
</reference>
<dbReference type="GO" id="GO:0016020">
    <property type="term" value="C:membrane"/>
    <property type="evidence" value="ECO:0007669"/>
    <property type="project" value="InterPro"/>
</dbReference>
<dbReference type="PANTHER" id="PTHR24223">
    <property type="entry name" value="ATP-BINDING CASSETTE SUB-FAMILY C"/>
    <property type="match status" value="1"/>
</dbReference>
<accession>A0A914YSW4</accession>
<dbReference type="InterPro" id="IPR011527">
    <property type="entry name" value="ABC1_TM_dom"/>
</dbReference>
<proteinExistence type="predicted"/>
<evidence type="ECO:0000256" key="5">
    <source>
        <dbReference type="ARBA" id="ARBA00022989"/>
    </source>
</evidence>
<dbReference type="GO" id="GO:0016887">
    <property type="term" value="F:ATP hydrolysis activity"/>
    <property type="evidence" value="ECO:0007669"/>
    <property type="project" value="InterPro"/>
</dbReference>
<keyword evidence="3" id="KW-0547">Nucleotide-binding</keyword>
<evidence type="ECO:0000313" key="8">
    <source>
        <dbReference type="Proteomes" id="UP000887577"/>
    </source>
</evidence>
<dbReference type="InterPro" id="IPR027417">
    <property type="entry name" value="P-loop_NTPase"/>
</dbReference>
<dbReference type="PROSITE" id="PS50929">
    <property type="entry name" value="ABC_TM1F"/>
    <property type="match status" value="1"/>
</dbReference>
<dbReference type="Gene3D" id="3.40.50.300">
    <property type="entry name" value="P-loop containing nucleotide triphosphate hydrolases"/>
    <property type="match status" value="1"/>
</dbReference>
<evidence type="ECO:0000256" key="4">
    <source>
        <dbReference type="ARBA" id="ARBA00022840"/>
    </source>
</evidence>
<name>A0A914YSW4_9BILA</name>
<evidence type="ECO:0000256" key="3">
    <source>
        <dbReference type="ARBA" id="ARBA00022741"/>
    </source>
</evidence>
<dbReference type="AlphaFoldDB" id="A0A914YSW4"/>
<keyword evidence="5" id="KW-1133">Transmembrane helix</keyword>
<keyword evidence="8" id="KW-1185">Reference proteome</keyword>
<organism evidence="8 9">
    <name type="scientific">Panagrolaimus superbus</name>
    <dbReference type="NCBI Taxonomy" id="310955"/>
    <lineage>
        <taxon>Eukaryota</taxon>
        <taxon>Metazoa</taxon>
        <taxon>Ecdysozoa</taxon>
        <taxon>Nematoda</taxon>
        <taxon>Chromadorea</taxon>
        <taxon>Rhabditida</taxon>
        <taxon>Tylenchina</taxon>
        <taxon>Panagrolaimomorpha</taxon>
        <taxon>Panagrolaimoidea</taxon>
        <taxon>Panagrolaimidae</taxon>
        <taxon>Panagrolaimus</taxon>
    </lineage>
</organism>
<evidence type="ECO:0000313" key="9">
    <source>
        <dbReference type="WBParaSite" id="PSU_v2.g2754.t1"/>
    </source>
</evidence>
<dbReference type="Pfam" id="PF00005">
    <property type="entry name" value="ABC_tran"/>
    <property type="match status" value="1"/>
</dbReference>
<evidence type="ECO:0000256" key="1">
    <source>
        <dbReference type="ARBA" id="ARBA00022448"/>
    </source>
</evidence>
<keyword evidence="4" id="KW-0067">ATP-binding</keyword>
<evidence type="ECO:0000256" key="2">
    <source>
        <dbReference type="ARBA" id="ARBA00022692"/>
    </source>
</evidence>
<dbReference type="Gene3D" id="1.20.1560.10">
    <property type="entry name" value="ABC transporter type 1, transmembrane domain"/>
    <property type="match status" value="1"/>
</dbReference>
<keyword evidence="1" id="KW-0813">Transport</keyword>
<dbReference type="WBParaSite" id="PSU_v2.g2754.t1">
    <property type="protein sequence ID" value="PSU_v2.g2754.t1"/>
    <property type="gene ID" value="PSU_v2.g2754"/>
</dbReference>
<dbReference type="SUPFAM" id="SSF52540">
    <property type="entry name" value="P-loop containing nucleoside triphosphate hydrolases"/>
    <property type="match status" value="1"/>
</dbReference>
<keyword evidence="6" id="KW-0472">Membrane</keyword>
<dbReference type="GO" id="GO:0005524">
    <property type="term" value="F:ATP binding"/>
    <property type="evidence" value="ECO:0007669"/>
    <property type="project" value="UniProtKB-KW"/>
</dbReference>
<dbReference type="InterPro" id="IPR050173">
    <property type="entry name" value="ABC_transporter_C-like"/>
</dbReference>
<dbReference type="Pfam" id="PF00664">
    <property type="entry name" value="ABC_membrane"/>
    <property type="match status" value="1"/>
</dbReference>
<dbReference type="InterPro" id="IPR036640">
    <property type="entry name" value="ABC1_TM_sf"/>
</dbReference>
<evidence type="ECO:0000256" key="6">
    <source>
        <dbReference type="ARBA" id="ARBA00023136"/>
    </source>
</evidence>
<evidence type="ECO:0000259" key="7">
    <source>
        <dbReference type="PROSITE" id="PS50929"/>
    </source>
</evidence>
<dbReference type="PANTHER" id="PTHR24223:SF415">
    <property type="entry name" value="FI20190P1"/>
    <property type="match status" value="1"/>
</dbReference>
<dbReference type="SUPFAM" id="SSF90123">
    <property type="entry name" value="ABC transporter transmembrane region"/>
    <property type="match status" value="1"/>
</dbReference>
<dbReference type="InterPro" id="IPR003439">
    <property type="entry name" value="ABC_transporter-like_ATP-bd"/>
</dbReference>
<protein>
    <submittedName>
        <fullName evidence="9">ABC transmembrane type-1 domain-containing protein</fullName>
    </submittedName>
</protein>
<dbReference type="Proteomes" id="UP000887577">
    <property type="component" value="Unplaced"/>
</dbReference>
<sequence length="247" mass="28187">MELKDDRLKLMTDVLSGVKVLKLYAWEESMHARISKIRTQEATQRKYGIYCYSLVDITFDSCPIFATIVSFIGYIIIQGHPLTPQVAFISLMLFNLMRFSIYSIPKLFQEVINARISLNRVQDFLLESEVPDLVNTINTSDQSIVFQVKDADFSWTLDPQILPTLKSLSLEIKEGELIGIIGRVGSGKSSLLSSICGELNQISGEFFRKPSLSIAYAPQETWIQNLSFRNNILFGKTFDEQLYQKNY</sequence>